<sequence length="212" mass="24417">MNGRVTRLQQAFMARPRRERWLLVAAVWALLAWLGLLLFEQTLQAGGRGLQAEQQRLQRELGEQGELSDQLNRRIQELNANDARQQIERLNRQLSRLNENVEQRMRTLVGPEQMAALLLSVLEQGEGLTLVGLANQPPQPVDTGEGATLYRHGLSLQLRGSYLDLLDYVQRLERLSGRIFWQSLSFELDRHPDGDIRLDFFTISQHRELLRG</sequence>
<gene>
    <name evidence="2" type="ORF">C7I36_00035</name>
</gene>
<dbReference type="Proteomes" id="UP000242181">
    <property type="component" value="Unassembled WGS sequence"/>
</dbReference>
<organism evidence="2 3">
    <name type="scientific">Zobellella taiwanensis</name>
    <dbReference type="NCBI Taxonomy" id="347535"/>
    <lineage>
        <taxon>Bacteria</taxon>
        <taxon>Pseudomonadati</taxon>
        <taxon>Pseudomonadota</taxon>
        <taxon>Gammaproteobacteria</taxon>
        <taxon>Aeromonadales</taxon>
        <taxon>Aeromonadaceae</taxon>
        <taxon>Zobellella</taxon>
    </lineage>
</organism>
<keyword evidence="3" id="KW-1185">Reference proteome</keyword>
<evidence type="ECO:0000313" key="3">
    <source>
        <dbReference type="Proteomes" id="UP000242181"/>
    </source>
</evidence>
<evidence type="ECO:0000313" key="2">
    <source>
        <dbReference type="EMBL" id="PSJ48254.1"/>
    </source>
</evidence>
<comment type="caution">
    <text evidence="2">The sequence shown here is derived from an EMBL/GenBank/DDBJ whole genome shotgun (WGS) entry which is preliminary data.</text>
</comment>
<name>A0A2P7RDF8_9GAMM</name>
<accession>A0A2P7RDF8</accession>
<reference evidence="2 3" key="1">
    <citation type="submission" date="2018-03" db="EMBL/GenBank/DDBJ databases">
        <title>The draft genome of Zobellella taiwanensis JCM 13381.</title>
        <authorList>
            <person name="Liu L."/>
            <person name="Li L."/>
            <person name="Wang T."/>
            <person name="Zhang X."/>
            <person name="Liang L."/>
        </authorList>
    </citation>
    <scope>NUCLEOTIDE SEQUENCE [LARGE SCALE GENOMIC DNA]</scope>
    <source>
        <strain evidence="2 3">JCM 13381</strain>
    </source>
</reference>
<evidence type="ECO:0000256" key="1">
    <source>
        <dbReference type="SAM" id="Coils"/>
    </source>
</evidence>
<protein>
    <submittedName>
        <fullName evidence="2">MSHA biogenesis protein MshJ</fullName>
    </submittedName>
</protein>
<keyword evidence="1" id="KW-0175">Coiled coil</keyword>
<dbReference type="OrthoDB" id="9151209at2"/>
<proteinExistence type="predicted"/>
<dbReference type="RefSeq" id="WP_106451708.1">
    <property type="nucleotide sequence ID" value="NZ_PXYH01000001.1"/>
</dbReference>
<feature type="coiled-coil region" evidence="1">
    <location>
        <begin position="61"/>
        <end position="107"/>
    </location>
</feature>
<dbReference type="AlphaFoldDB" id="A0A2P7RDF8"/>
<dbReference type="EMBL" id="PXYH01000001">
    <property type="protein sequence ID" value="PSJ48254.1"/>
    <property type="molecule type" value="Genomic_DNA"/>
</dbReference>